<feature type="domain" description="DUF6824" evidence="2">
    <location>
        <begin position="774"/>
        <end position="885"/>
    </location>
</feature>
<name>A0ABD3MEK5_9STRA</name>
<feature type="region of interest" description="Disordered" evidence="1">
    <location>
        <begin position="835"/>
        <end position="860"/>
    </location>
</feature>
<evidence type="ECO:0000259" key="2">
    <source>
        <dbReference type="Pfam" id="PF20710"/>
    </source>
</evidence>
<feature type="domain" description="DUF6824" evidence="2">
    <location>
        <begin position="21"/>
        <end position="129"/>
    </location>
</feature>
<gene>
    <name evidence="3" type="ORF">ACHAWU_000346</name>
</gene>
<dbReference type="Pfam" id="PF20710">
    <property type="entry name" value="DUF6824"/>
    <property type="match status" value="2"/>
</dbReference>
<dbReference type="PANTHER" id="PTHR43642">
    <property type="entry name" value="HYBRID SIGNAL TRANSDUCTION HISTIDINE KINASE G"/>
    <property type="match status" value="1"/>
</dbReference>
<feature type="compositionally biased region" description="Polar residues" evidence="1">
    <location>
        <begin position="921"/>
        <end position="934"/>
    </location>
</feature>
<dbReference type="EMBL" id="JALLBG020000188">
    <property type="protein sequence ID" value="KAL3760371.1"/>
    <property type="molecule type" value="Genomic_DNA"/>
</dbReference>
<feature type="region of interest" description="Disordered" evidence="1">
    <location>
        <begin position="217"/>
        <end position="242"/>
    </location>
</feature>
<feature type="compositionally biased region" description="Acidic residues" evidence="1">
    <location>
        <begin position="901"/>
        <end position="920"/>
    </location>
</feature>
<feature type="compositionally biased region" description="Polar residues" evidence="1">
    <location>
        <begin position="848"/>
        <end position="858"/>
    </location>
</feature>
<accession>A0ABD3MEK5</accession>
<feature type="non-terminal residue" evidence="3">
    <location>
        <position position="1597"/>
    </location>
</feature>
<feature type="region of interest" description="Disordered" evidence="1">
    <location>
        <begin position="891"/>
        <end position="944"/>
    </location>
</feature>
<reference evidence="3 4" key="1">
    <citation type="submission" date="2024-10" db="EMBL/GenBank/DDBJ databases">
        <title>Updated reference genomes for cyclostephanoid diatoms.</title>
        <authorList>
            <person name="Roberts W.R."/>
            <person name="Alverson A.J."/>
        </authorList>
    </citation>
    <scope>NUCLEOTIDE SEQUENCE [LARGE SCALE GENOMIC DNA]</scope>
    <source>
        <strain evidence="3 4">AJA232-27</strain>
    </source>
</reference>
<dbReference type="Proteomes" id="UP001530293">
    <property type="component" value="Unassembled WGS sequence"/>
</dbReference>
<evidence type="ECO:0000313" key="3">
    <source>
        <dbReference type="EMBL" id="KAL3760371.1"/>
    </source>
</evidence>
<organism evidence="3 4">
    <name type="scientific">Discostella pseudostelligera</name>
    <dbReference type="NCBI Taxonomy" id="259834"/>
    <lineage>
        <taxon>Eukaryota</taxon>
        <taxon>Sar</taxon>
        <taxon>Stramenopiles</taxon>
        <taxon>Ochrophyta</taxon>
        <taxon>Bacillariophyta</taxon>
        <taxon>Coscinodiscophyceae</taxon>
        <taxon>Thalassiosirophycidae</taxon>
        <taxon>Stephanodiscales</taxon>
        <taxon>Stephanodiscaceae</taxon>
        <taxon>Discostella</taxon>
    </lineage>
</organism>
<dbReference type="InterPro" id="IPR053159">
    <property type="entry name" value="Hybrid_Histidine_Kinase"/>
</dbReference>
<feature type="compositionally biased region" description="Low complexity" evidence="1">
    <location>
        <begin position="221"/>
        <end position="233"/>
    </location>
</feature>
<evidence type="ECO:0000256" key="1">
    <source>
        <dbReference type="SAM" id="MobiDB-lite"/>
    </source>
</evidence>
<keyword evidence="4" id="KW-1185">Reference proteome</keyword>
<dbReference type="PANTHER" id="PTHR43642:SF1">
    <property type="entry name" value="HYBRID SIGNAL TRANSDUCTION HISTIDINE KINASE G"/>
    <property type="match status" value="1"/>
</dbReference>
<sequence>MPDAESESVNGRWLIFHLSQDVLFGRGAAINIHPGNQQFRALVDSHKNTFLNAPSKKQKRAIATIVYNEILSLQPPGRFLVEDRSRTAVELNNDSATSSSSNVHHTILKRTWAVVEPDKALVKIMHRMRERDKEEKALDAMQPMAKGGEGREFHAQKIAIPSESPPAVKSRDASNVEDSNSQEDQLAIENVIQNQHSPQISSTKYDFIPQIQLGSETFGYSSTEPQSSESSSSVRGGAATEMKPESSRTNLWYYLEGSGLDFDADFFLHESNPLQPDEANEQIREYTLRQWIMTSKPVISFNTLTSVQSSAEVAEYIKSALLIALKLIECILEAEKDERRGHGNPIPLASIAPENVLIRARKGLSTAAKALGVAYHHEQSVKSCFAILVQFGEDLPRVMGDGTLRADIDKMNYILQSTSDDMIYSMQGNSDKKMATLVNLYANLAHVVHYFQPWLVGSVSLRMVAVTIKTGLSAKSPLAFAHFGGVLSSIGYVNEGCRLGKLALKLVEKKGSLQFKSSVICFVYNTILWASEPLQTIVEAHLLGHKAGQLTGDIVFALHNLILAILTDYVAGKSLDTVQKNAMDFVSVLNRHGLKIFFKNTVLLLSQISVLSKGPDAAQVDSMPSEGEILSDASSGPSIAAYGKLHHLTRAFLFRQMCDASLHVDISGAVSESHHQLNPHYLMGYFFEGLASFQFARQTRASESAKWMERGQSVLAKMRCWSEHSLWNWENKVLLLEAESIDFHRNPFDFKVLLGSNFNAVAFCFCGNWQQPEDVLFGKGTIINTHPGNQQFRSLVDAQKNQFMKAKNKVKRSIAAQVLSDIESLQPPGRFLVEVRSHNGTRRRRGSVASSRPSSPNVHPSLLKKTWLVVEREKALDKIMHRLRERVDVDTAAARPNQMNVEEEMSEEEDDVDDQYEETPNEQLTNHSASNTPNGVDDGDEDEVQVQVTSRGLPTEQLGFKMDGTSNSLSLHSGRVFGNTTSMEQLTSETSSIRNGAVPYAQVDFVADRQSLNDSCLDFNDESLVPNPNLHLDLESSQQSNSLSLHSGLDFDNTISIDHGTSKSSSIRDGTVPEGQVDSVADRQSLKDSYLYFNDESLVLGPNPHSQQIREYTLRQWIMTSKQDIDSRSNMRLQSSSDVAKYIKSTLLIALKLTDFIQEAENVERQGLGNPIPLASIAPDNVVVRVRPKASQHAFGESNEELESIETVRIMSIVGDSLCTYAKALGIVSRHQHKSVKSCFAILAQFGEDPPRAVGDDTLRADIDKMSYILQSTSDVVICNMQENIGKKMTTLIDLYATLAHLLQFFKPWLAVSVSLRMVELTMKFGLSTQSPLAFAHFGGNLLTEGRINEGCRLGKLALKLVEKKGSLRYKSSVFYFVYHNILWASEPMQSIVEAHLLGHKAGQQSGDIVYAFSNLLHAITDDYFSGLSFEVVQMNILDLLSKLQSQGVSLFYKLSILFLSQLMVLKEGLHMSAVTHVDNMPTEREILHDASSGPSITVYGKIHHLTRAFLFRQLDDSSLHVDISGAVAESHHQLSSHYLMGYFFEGLASFQLARQTSSSESANWIERGHSVLATIRFWSEHSRWNWENKVLLLEAE</sequence>
<feature type="region of interest" description="Disordered" evidence="1">
    <location>
        <begin position="160"/>
        <end position="182"/>
    </location>
</feature>
<evidence type="ECO:0000313" key="4">
    <source>
        <dbReference type="Proteomes" id="UP001530293"/>
    </source>
</evidence>
<protein>
    <recommendedName>
        <fullName evidence="2">DUF6824 domain-containing protein</fullName>
    </recommendedName>
</protein>
<proteinExistence type="predicted"/>
<feature type="region of interest" description="Disordered" evidence="1">
    <location>
        <begin position="1060"/>
        <end position="1080"/>
    </location>
</feature>
<dbReference type="InterPro" id="IPR049227">
    <property type="entry name" value="DUF6824"/>
</dbReference>
<comment type="caution">
    <text evidence="3">The sequence shown here is derived from an EMBL/GenBank/DDBJ whole genome shotgun (WGS) entry which is preliminary data.</text>
</comment>